<feature type="domain" description="C2H2-type" evidence="21">
    <location>
        <begin position="754"/>
        <end position="781"/>
    </location>
</feature>
<dbReference type="InterPro" id="IPR013087">
    <property type="entry name" value="Znf_C2H2_type"/>
</dbReference>
<dbReference type="GO" id="GO:0045944">
    <property type="term" value="P:positive regulation of transcription by RNA polymerase II"/>
    <property type="evidence" value="ECO:0007669"/>
    <property type="project" value="UniProtKB-ARBA"/>
</dbReference>
<dbReference type="GO" id="GO:0009791">
    <property type="term" value="P:post-embryonic development"/>
    <property type="evidence" value="ECO:0007669"/>
    <property type="project" value="UniProtKB-ARBA"/>
</dbReference>
<evidence type="ECO:0000256" key="4">
    <source>
        <dbReference type="ARBA" id="ARBA00022553"/>
    </source>
</evidence>
<dbReference type="Gene3D" id="3.30.160.60">
    <property type="entry name" value="Classic Zinc Finger"/>
    <property type="match status" value="8"/>
</dbReference>
<dbReference type="FunFam" id="3.30.160.60:FF:000130">
    <property type="entry name" value="Spalt-like transcription factor 4"/>
    <property type="match status" value="1"/>
</dbReference>
<evidence type="ECO:0000256" key="2">
    <source>
        <dbReference type="ARBA" id="ARBA00022491"/>
    </source>
</evidence>
<keyword evidence="23" id="KW-1185">Reference proteome</keyword>
<evidence type="ECO:0000256" key="8">
    <source>
        <dbReference type="ARBA" id="ARBA00022833"/>
    </source>
</evidence>
<reference evidence="22" key="2">
    <citation type="submission" date="2025-09" db="UniProtKB">
        <authorList>
            <consortium name="Ensembl"/>
        </authorList>
    </citation>
    <scope>IDENTIFICATION</scope>
</reference>
<dbReference type="Proteomes" id="UP000694388">
    <property type="component" value="Unplaced"/>
</dbReference>
<feature type="domain" description="C2H2-type" evidence="21">
    <location>
        <begin position="1058"/>
        <end position="1085"/>
    </location>
</feature>
<dbReference type="SMART" id="SM00355">
    <property type="entry name" value="ZnF_C2H2"/>
    <property type="match status" value="9"/>
</dbReference>
<dbReference type="InterPro" id="IPR051565">
    <property type="entry name" value="Sal_C2H2-zinc-finger"/>
</dbReference>
<organism evidence="22 23">
    <name type="scientific">Eptatretus burgeri</name>
    <name type="common">Inshore hagfish</name>
    <dbReference type="NCBI Taxonomy" id="7764"/>
    <lineage>
        <taxon>Eukaryota</taxon>
        <taxon>Metazoa</taxon>
        <taxon>Chordata</taxon>
        <taxon>Craniata</taxon>
        <taxon>Vertebrata</taxon>
        <taxon>Cyclostomata</taxon>
        <taxon>Myxini</taxon>
        <taxon>Myxiniformes</taxon>
        <taxon>Myxinidae</taxon>
        <taxon>Eptatretinae</taxon>
        <taxon>Eptatretus</taxon>
    </lineage>
</organism>
<keyword evidence="4" id="KW-0597">Phosphoprotein</keyword>
<feature type="domain" description="C2H2-type" evidence="21">
    <location>
        <begin position="1193"/>
        <end position="1220"/>
    </location>
</feature>
<accession>A0A8C4QQ76</accession>
<evidence type="ECO:0000256" key="5">
    <source>
        <dbReference type="ARBA" id="ARBA00022723"/>
    </source>
</evidence>
<dbReference type="FunFam" id="3.30.160.60:FF:000689">
    <property type="entry name" value="Spalt like transcription factor 1"/>
    <property type="match status" value="1"/>
</dbReference>
<dbReference type="GO" id="GO:0000122">
    <property type="term" value="P:negative regulation of transcription by RNA polymerase II"/>
    <property type="evidence" value="ECO:0007669"/>
    <property type="project" value="UniProtKB-ARBA"/>
</dbReference>
<dbReference type="Ensembl" id="ENSEBUT00000019375.1">
    <property type="protein sequence ID" value="ENSEBUP00000018799.1"/>
    <property type="gene ID" value="ENSEBUG00000011732.1"/>
</dbReference>
<comment type="function">
    <text evidence="15">Transcriptional repressor involved in organogenesis. Plays an essential role in ureteric bud invasion during kidney development.</text>
</comment>
<keyword evidence="12" id="KW-0804">Transcription</keyword>
<dbReference type="PANTHER" id="PTHR23233:SF84">
    <property type="entry name" value="FI23031P1"/>
    <property type="match status" value="1"/>
</dbReference>
<dbReference type="PROSITE" id="PS00028">
    <property type="entry name" value="ZINC_FINGER_C2H2_1"/>
    <property type="match status" value="8"/>
</dbReference>
<feature type="region of interest" description="Disordered" evidence="19">
    <location>
        <begin position="238"/>
        <end position="260"/>
    </location>
</feature>
<evidence type="ECO:0000256" key="16">
    <source>
        <dbReference type="ARBA" id="ARBA00062861"/>
    </source>
</evidence>
<dbReference type="GO" id="GO:0007507">
    <property type="term" value="P:heart development"/>
    <property type="evidence" value="ECO:0007669"/>
    <property type="project" value="UniProtKB-ARBA"/>
</dbReference>
<reference evidence="22" key="1">
    <citation type="submission" date="2025-08" db="UniProtKB">
        <authorList>
            <consortium name="Ensembl"/>
        </authorList>
    </citation>
    <scope>IDENTIFICATION</scope>
</reference>
<keyword evidence="11" id="KW-0238">DNA-binding</keyword>
<comment type="similarity">
    <text evidence="14">Belongs to the sal C2H2-type zinc-finger protein family.</text>
</comment>
<feature type="domain" description="C2H2-type" evidence="21">
    <location>
        <begin position="814"/>
        <end position="841"/>
    </location>
</feature>
<dbReference type="Pfam" id="PF00096">
    <property type="entry name" value="zf-C2H2"/>
    <property type="match status" value="5"/>
</dbReference>
<keyword evidence="20" id="KW-0732">Signal</keyword>
<feature type="region of interest" description="Disordered" evidence="19">
    <location>
        <begin position="961"/>
        <end position="993"/>
    </location>
</feature>
<dbReference type="FunFam" id="3.30.160.60:FF:000025">
    <property type="entry name" value="Spalt-like transcription factor 1"/>
    <property type="match status" value="1"/>
</dbReference>
<evidence type="ECO:0000256" key="12">
    <source>
        <dbReference type="ARBA" id="ARBA00023163"/>
    </source>
</evidence>
<dbReference type="FunFam" id="3.30.160.60:FF:000215">
    <property type="entry name" value="Spalt-like transcription factor 3"/>
    <property type="match status" value="1"/>
</dbReference>
<dbReference type="GO" id="GO:0005654">
    <property type="term" value="C:nucleoplasm"/>
    <property type="evidence" value="ECO:0007669"/>
    <property type="project" value="UniProtKB-ARBA"/>
</dbReference>
<comment type="subunit">
    <text evidence="16">May associate with NuRD histone deacetylase complex (HDAC). Interacts with components of HDAC complex including HDAC1, HDAC2, RBBP4, RBPP7, MTA1 and MTA2. Interacts with CCNQ. Interacts with NSD2 (via PHD-type zinc fingers 1, 2 and 3).</text>
</comment>
<feature type="domain" description="C2H2-type" evidence="21">
    <location>
        <begin position="1086"/>
        <end position="1113"/>
    </location>
</feature>
<dbReference type="PANTHER" id="PTHR23233">
    <property type="entry name" value="SAL-LIKE PROTEIN"/>
    <property type="match status" value="1"/>
</dbReference>
<dbReference type="PROSITE" id="PS50152">
    <property type="entry name" value="25A_SYNTH_3"/>
    <property type="match status" value="1"/>
</dbReference>
<dbReference type="GO" id="GO:0008270">
    <property type="term" value="F:zinc ion binding"/>
    <property type="evidence" value="ECO:0007669"/>
    <property type="project" value="UniProtKB-KW"/>
</dbReference>
<keyword evidence="2" id="KW-0678">Repressor</keyword>
<evidence type="ECO:0000256" key="19">
    <source>
        <dbReference type="SAM" id="MobiDB-lite"/>
    </source>
</evidence>
<dbReference type="SUPFAM" id="SSF57667">
    <property type="entry name" value="beta-beta-alpha zinc fingers"/>
    <property type="match status" value="4"/>
</dbReference>
<dbReference type="GO" id="GO:0001708">
    <property type="term" value="P:cell fate specification"/>
    <property type="evidence" value="ECO:0007669"/>
    <property type="project" value="UniProtKB-ARBA"/>
</dbReference>
<evidence type="ECO:0000256" key="18">
    <source>
        <dbReference type="PROSITE-ProRule" id="PRU00042"/>
    </source>
</evidence>
<feature type="domain" description="C2H2-type" evidence="21">
    <location>
        <begin position="782"/>
        <end position="809"/>
    </location>
</feature>
<evidence type="ECO:0000256" key="10">
    <source>
        <dbReference type="ARBA" id="ARBA00023015"/>
    </source>
</evidence>
<evidence type="ECO:0000256" key="17">
    <source>
        <dbReference type="ARBA" id="ARBA00069282"/>
    </source>
</evidence>
<feature type="domain" description="C2H2-type" evidence="21">
    <location>
        <begin position="499"/>
        <end position="526"/>
    </location>
</feature>
<feature type="region of interest" description="Disordered" evidence="19">
    <location>
        <begin position="634"/>
        <end position="669"/>
    </location>
</feature>
<evidence type="ECO:0000256" key="11">
    <source>
        <dbReference type="ARBA" id="ARBA00023125"/>
    </source>
</evidence>
<evidence type="ECO:0000259" key="21">
    <source>
        <dbReference type="PROSITE" id="PS50157"/>
    </source>
</evidence>
<dbReference type="GeneTree" id="ENSGT00940000155938"/>
<dbReference type="FunFam" id="3.30.160.60:FF:002381">
    <property type="entry name" value="Putative spalt protein"/>
    <property type="match status" value="1"/>
</dbReference>
<keyword evidence="6" id="KW-0677">Repeat</keyword>
<dbReference type="FunFam" id="3.30.160.60:FF:000079">
    <property type="entry name" value="Spalt-like transcription factor 3"/>
    <property type="match status" value="1"/>
</dbReference>
<evidence type="ECO:0000256" key="1">
    <source>
        <dbReference type="ARBA" id="ARBA00004123"/>
    </source>
</evidence>
<evidence type="ECO:0000256" key="9">
    <source>
        <dbReference type="ARBA" id="ARBA00022843"/>
    </source>
</evidence>
<feature type="region of interest" description="Disordered" evidence="19">
    <location>
        <begin position="1174"/>
        <end position="1194"/>
    </location>
</feature>
<dbReference type="GO" id="GO:0061061">
    <property type="term" value="P:muscle structure development"/>
    <property type="evidence" value="ECO:0007669"/>
    <property type="project" value="UniProtKB-ARBA"/>
</dbReference>
<proteinExistence type="inferred from homology"/>
<dbReference type="Pfam" id="PF12874">
    <property type="entry name" value="zf-met"/>
    <property type="match status" value="2"/>
</dbReference>
<comment type="subcellular location">
    <subcellularLocation>
        <location evidence="1">Nucleus</location>
    </subcellularLocation>
</comment>
<keyword evidence="8" id="KW-0862">Zinc</keyword>
<dbReference type="GO" id="GO:0000978">
    <property type="term" value="F:RNA polymerase II cis-regulatory region sequence-specific DNA binding"/>
    <property type="evidence" value="ECO:0007669"/>
    <property type="project" value="TreeGrafter"/>
</dbReference>
<keyword evidence="10" id="KW-0805">Transcription regulation</keyword>
<evidence type="ECO:0000256" key="14">
    <source>
        <dbReference type="ARBA" id="ARBA00038474"/>
    </source>
</evidence>
<dbReference type="GO" id="GO:0035295">
    <property type="term" value="P:tube development"/>
    <property type="evidence" value="ECO:0007669"/>
    <property type="project" value="UniProtKB-ARBA"/>
</dbReference>
<keyword evidence="3" id="KW-1017">Isopeptide bond</keyword>
<feature type="region of interest" description="Disordered" evidence="19">
    <location>
        <begin position="367"/>
        <end position="404"/>
    </location>
</feature>
<name>A0A8C4QQ76_EPTBU</name>
<feature type="compositionally biased region" description="Low complexity" evidence="19">
    <location>
        <begin position="371"/>
        <end position="388"/>
    </location>
</feature>
<feature type="domain" description="C2H2-type" evidence="21">
    <location>
        <begin position="527"/>
        <end position="554"/>
    </location>
</feature>
<dbReference type="FunFam" id="3.30.160.60:FF:000688">
    <property type="entry name" value="zinc finger protein 197 isoform X1"/>
    <property type="match status" value="1"/>
</dbReference>
<keyword evidence="7 18" id="KW-0863">Zinc-finger</keyword>
<protein>
    <recommendedName>
        <fullName evidence="17">Sal-like protein 1</fullName>
    </recommendedName>
</protein>
<evidence type="ECO:0000256" key="7">
    <source>
        <dbReference type="ARBA" id="ARBA00022771"/>
    </source>
</evidence>
<evidence type="ECO:0000256" key="13">
    <source>
        <dbReference type="ARBA" id="ARBA00023242"/>
    </source>
</evidence>
<dbReference type="CDD" id="cd20908">
    <property type="entry name" value="SUF4-like"/>
    <property type="match status" value="1"/>
</dbReference>
<feature type="chain" id="PRO_5034387937" description="Sal-like protein 1" evidence="20">
    <location>
        <begin position="18"/>
        <end position="1398"/>
    </location>
</feature>
<dbReference type="InterPro" id="IPR036236">
    <property type="entry name" value="Znf_C2H2_sf"/>
</dbReference>
<feature type="signal peptide" evidence="20">
    <location>
        <begin position="1"/>
        <end position="17"/>
    </location>
</feature>
<feature type="compositionally biased region" description="Low complexity" evidence="19">
    <location>
        <begin position="634"/>
        <end position="651"/>
    </location>
</feature>
<keyword evidence="9" id="KW-0832">Ubl conjugation</keyword>
<sequence>MINRDALLIIIIARACAVAPHCNFRNFATREFVIFLFLADVSAMSRRKQAKPQQLRADQEPPSLSENGCLAQDQEKEAEEETSGAYVCDGCCAEFLLLPDFLQHKKNCMEKQLVLIVKDEEVGVSEDFQPESPDTIVAQEEILEKKIDNDMLLETPSFQKLPQTNEIEDEIKGGPEEIEERITEIDTEEAESSEPFILHGKLANSSVNNGMPNTNVTLETLQSTSVAVAQFSQPPLKQDVSTTENCKSRKSNNGGNDTGNGTFAVGFGSATLPMIMDQLTALQQQQLHQLQLIEQIRGQLLLISPHSSFFSSFPGAGTLRAVGLLSSSLCSSHVPAIPAITAVSSASPHIPMPQQSTCEGLKQEQLPHFGSTTSLPPTSTQQPSSSPQGIRLQMSDGPTTMEIGKGLEATTNSQAMSVATTSQTSTSNFSSLLTSSCSSSFSSSMASSSVIFPNPLASIAATTEAVDSMSVLGRQKKGKPPNISALDGKASSEEAFFKHKCRFCGKVFGSDSALQIHLRSHTGERPFKCNICGNRFSTKGNLKVHFQRHKEKYPHIQMNPYPVPEHLDRIPTSTGIPYGMSMPLEKPASTWLDNKPLLPPVTSCSVLTLPPTMSGLPTYTGSVPLLGAIVTDSPTMSPTSSVGSSTPTGAPALSAQPGSPPVKAEEDSQISGMEGNIDIKESETNSEQLGSMVTSTSLPNFENTLATNPLLPLMTDQLKAKFPFGGLLEPPPTSETSKLQQLVESIDKRPVDPNECAVCHRILSCHSALKMHYRIHTGERPYKCKICGRAFTTKGNMKTHYGVHRAMAPLKVQHSCPICQKKFTNAVVLQQHIHMHMGGQISNVPGSEVPDGMESDGSLFDENSMESGQEFMEEPMDEDMDDIEAVNDEVESALARVSLPEEDKAHISPPPSAMSSLAALENQMKLIDSGLSQQLQASLKSSDHGSSDCEHLTNDSMSIADLESYSGGSPTISETACMQPPSPSTNNESSKAKSPEIVAFDELQQGIIKFESPPSSAEYKPRGLENGGALDLTAVYNGPICQKLDSLFGNQEQRRKSTTCDICQKMFACQSALEIHYRSHTKERPFVCSVCSRRCTTRGNLKQHMMTHRLDLPGQMYDSSQPLASNSAMSPLTPSPLLPLTKPEMESGNKFSLNDHPEISTGLSPGTSLGGLPVLPSILTQPLPPPRRTPKQHNCATCGKTFSSSSALQIHERTHTGEKPFGCNICGRAFTTKGNLKICGQNHSLCSLQVHMGTHMWNNAPARRGRRLSVENPMALLGNDPMKFSEAFQKDLAARVMSSDPAFWNRYAVAFTNSLSMKTNEISVIQNGGLQPISVSLASSGGSVGGRSPPLSGVMGVVDKPCPPEVHILPGTEKTPGVENGQNHRFTRFVEDKELGVN</sequence>
<evidence type="ECO:0000256" key="20">
    <source>
        <dbReference type="SAM" id="SignalP"/>
    </source>
</evidence>
<evidence type="ECO:0000256" key="15">
    <source>
        <dbReference type="ARBA" id="ARBA00053244"/>
    </source>
</evidence>
<dbReference type="FunFam" id="3.30.160.60:FF:000708">
    <property type="entry name" value="Sal-like protein 1"/>
    <property type="match status" value="1"/>
</dbReference>
<dbReference type="GO" id="GO:0000981">
    <property type="term" value="F:DNA-binding transcription factor activity, RNA polymerase II-specific"/>
    <property type="evidence" value="ECO:0007669"/>
    <property type="project" value="TreeGrafter"/>
</dbReference>
<feature type="compositionally biased region" description="Polar residues" evidence="19">
    <location>
        <begin position="966"/>
        <end position="976"/>
    </location>
</feature>
<dbReference type="GO" id="GO:0000792">
    <property type="term" value="C:heterochromatin"/>
    <property type="evidence" value="ECO:0007669"/>
    <property type="project" value="UniProtKB-ARBA"/>
</dbReference>
<evidence type="ECO:0000256" key="3">
    <source>
        <dbReference type="ARBA" id="ARBA00022499"/>
    </source>
</evidence>
<dbReference type="GO" id="GO:0048646">
    <property type="term" value="P:anatomical structure formation involved in morphogenesis"/>
    <property type="evidence" value="ECO:0007669"/>
    <property type="project" value="UniProtKB-ARBA"/>
</dbReference>
<evidence type="ECO:0000313" key="23">
    <source>
        <dbReference type="Proteomes" id="UP000694388"/>
    </source>
</evidence>
<evidence type="ECO:0000313" key="22">
    <source>
        <dbReference type="Ensembl" id="ENSEBUP00000018799.1"/>
    </source>
</evidence>
<keyword evidence="5" id="KW-0479">Metal-binding</keyword>
<keyword evidence="13" id="KW-0539">Nucleus</keyword>
<dbReference type="PROSITE" id="PS50157">
    <property type="entry name" value="ZINC_FINGER_C2H2_2"/>
    <property type="match status" value="8"/>
</dbReference>
<evidence type="ECO:0000256" key="6">
    <source>
        <dbReference type="ARBA" id="ARBA00022737"/>
    </source>
</evidence>
<dbReference type="GO" id="GO:0048699">
    <property type="term" value="P:generation of neurons"/>
    <property type="evidence" value="ECO:0007669"/>
    <property type="project" value="UniProtKB-ARBA"/>
</dbReference>